<gene>
    <name evidence="2" type="ORF">RB24_05075</name>
</gene>
<dbReference type="RefSeq" id="WP_112067913.1">
    <property type="nucleotide sequence ID" value="NZ_JUGD01000005.1"/>
</dbReference>
<keyword evidence="3" id="KW-1185">Reference proteome</keyword>
<sequence>MRKKGIPGLKRIREKREQSKQPGFFARHWQYLTSLAVALGWMLTNSTAVMTNLREFPDLASGLKNQVLAWYYDDQGWTGAWSDEVEGIIGENPLTGTTAQIRLSAEHGEIGGEISTKQLCARFPFFNFVMLEGSLSFGKFRGIGWDYLAGERVTLFTFKMRRIDNSLMEVIPIQDPAHLLPEKMVLARLVTRNYPAGMTAGTEQKEYCKEERKSASERLFRQGNRDKADK</sequence>
<accession>A0ABX9C5R6</accession>
<reference evidence="2 3" key="1">
    <citation type="submission" date="2014-12" db="EMBL/GenBank/DDBJ databases">
        <title>Complete genome sequence of Herbaspirillum rubrisubalbicans Os38.</title>
        <authorList>
            <person name="Chen M."/>
            <person name="An Q."/>
        </authorList>
    </citation>
    <scope>NUCLEOTIDE SEQUENCE [LARGE SCALE GENOMIC DNA]</scope>
    <source>
        <strain evidence="2 3">Os38</strain>
    </source>
</reference>
<proteinExistence type="predicted"/>
<evidence type="ECO:0000313" key="2">
    <source>
        <dbReference type="EMBL" id="RAM65872.1"/>
    </source>
</evidence>
<organism evidence="2 3">
    <name type="scientific">Herbaspirillum rubrisubalbicans</name>
    <dbReference type="NCBI Taxonomy" id="80842"/>
    <lineage>
        <taxon>Bacteria</taxon>
        <taxon>Pseudomonadati</taxon>
        <taxon>Pseudomonadota</taxon>
        <taxon>Betaproteobacteria</taxon>
        <taxon>Burkholderiales</taxon>
        <taxon>Oxalobacteraceae</taxon>
        <taxon>Herbaspirillum</taxon>
    </lineage>
</organism>
<feature type="region of interest" description="Disordered" evidence="1">
    <location>
        <begin position="202"/>
        <end position="230"/>
    </location>
</feature>
<evidence type="ECO:0000256" key="1">
    <source>
        <dbReference type="SAM" id="MobiDB-lite"/>
    </source>
</evidence>
<evidence type="ECO:0000313" key="3">
    <source>
        <dbReference type="Proteomes" id="UP000248631"/>
    </source>
</evidence>
<dbReference type="EMBL" id="JUGD01000005">
    <property type="protein sequence ID" value="RAM65872.1"/>
    <property type="molecule type" value="Genomic_DNA"/>
</dbReference>
<dbReference type="Proteomes" id="UP000248631">
    <property type="component" value="Unassembled WGS sequence"/>
</dbReference>
<protein>
    <submittedName>
        <fullName evidence="2">Uncharacterized protein</fullName>
    </submittedName>
</protein>
<name>A0ABX9C5R6_9BURK</name>
<feature type="compositionally biased region" description="Basic and acidic residues" evidence="1">
    <location>
        <begin position="203"/>
        <end position="230"/>
    </location>
</feature>
<comment type="caution">
    <text evidence="2">The sequence shown here is derived from an EMBL/GenBank/DDBJ whole genome shotgun (WGS) entry which is preliminary data.</text>
</comment>